<evidence type="ECO:0000256" key="1">
    <source>
        <dbReference type="ARBA" id="ARBA00004141"/>
    </source>
</evidence>
<gene>
    <name evidence="11" type="ORF">P5673_023845</name>
</gene>
<keyword evidence="6 8" id="KW-0675">Receptor</keyword>
<dbReference type="SMART" id="SM01381">
    <property type="entry name" value="7TM_GPCR_Srsx"/>
    <property type="match status" value="1"/>
</dbReference>
<dbReference type="GO" id="GO:0005886">
    <property type="term" value="C:plasma membrane"/>
    <property type="evidence" value="ECO:0007669"/>
    <property type="project" value="TreeGrafter"/>
</dbReference>
<dbReference type="PROSITE" id="PS50262">
    <property type="entry name" value="G_PROTEIN_RECEP_F1_2"/>
    <property type="match status" value="1"/>
</dbReference>
<dbReference type="GO" id="GO:0004930">
    <property type="term" value="F:G protein-coupled receptor activity"/>
    <property type="evidence" value="ECO:0007669"/>
    <property type="project" value="UniProtKB-KW"/>
</dbReference>
<dbReference type="PANTHER" id="PTHR45695:SF9">
    <property type="entry name" value="LEUCOKININ RECEPTOR"/>
    <property type="match status" value="1"/>
</dbReference>
<feature type="transmembrane region" description="Helical" evidence="9">
    <location>
        <begin position="284"/>
        <end position="304"/>
    </location>
</feature>
<comment type="subcellular location">
    <subcellularLocation>
        <location evidence="1">Membrane</location>
        <topology evidence="1">Multi-pass membrane protein</topology>
    </subcellularLocation>
</comment>
<reference evidence="11" key="2">
    <citation type="journal article" date="2023" name="Science">
        <title>Genomic signatures of disease resistance in endangered staghorn corals.</title>
        <authorList>
            <person name="Vollmer S.V."/>
            <person name="Selwyn J.D."/>
            <person name="Despard B.A."/>
            <person name="Roesel C.L."/>
        </authorList>
    </citation>
    <scope>NUCLEOTIDE SEQUENCE</scope>
    <source>
        <strain evidence="11">K2</strain>
    </source>
</reference>
<dbReference type="PROSITE" id="PS00237">
    <property type="entry name" value="G_PROTEIN_RECEP_F1_1"/>
    <property type="match status" value="1"/>
</dbReference>
<feature type="transmembrane region" description="Helical" evidence="9">
    <location>
        <begin position="25"/>
        <end position="46"/>
    </location>
</feature>
<keyword evidence="12" id="KW-1185">Reference proteome</keyword>
<comment type="similarity">
    <text evidence="8">Belongs to the G-protein coupled receptor 1 family.</text>
</comment>
<name>A0AAD9UYU5_ACRCE</name>
<evidence type="ECO:0000256" key="6">
    <source>
        <dbReference type="ARBA" id="ARBA00023170"/>
    </source>
</evidence>
<feature type="domain" description="G-protein coupled receptors family 1 profile" evidence="10">
    <location>
        <begin position="37"/>
        <end position="301"/>
    </location>
</feature>
<evidence type="ECO:0000256" key="7">
    <source>
        <dbReference type="ARBA" id="ARBA00023224"/>
    </source>
</evidence>
<dbReference type="Pfam" id="PF00001">
    <property type="entry name" value="7tm_1"/>
    <property type="match status" value="1"/>
</dbReference>
<feature type="transmembrane region" description="Helical" evidence="9">
    <location>
        <begin position="67"/>
        <end position="89"/>
    </location>
</feature>
<dbReference type="Gene3D" id="1.20.1070.10">
    <property type="entry name" value="Rhodopsin 7-helix transmembrane proteins"/>
    <property type="match status" value="1"/>
</dbReference>
<feature type="transmembrane region" description="Helical" evidence="9">
    <location>
        <begin position="95"/>
        <end position="115"/>
    </location>
</feature>
<evidence type="ECO:0000313" key="11">
    <source>
        <dbReference type="EMBL" id="KAK2554615.1"/>
    </source>
</evidence>
<protein>
    <submittedName>
        <fullName evidence="11">Neuropeptide FF receptor 2</fullName>
    </submittedName>
</protein>
<evidence type="ECO:0000256" key="8">
    <source>
        <dbReference type="RuleBase" id="RU000688"/>
    </source>
</evidence>
<feature type="transmembrane region" description="Helical" evidence="9">
    <location>
        <begin position="136"/>
        <end position="156"/>
    </location>
</feature>
<comment type="caution">
    <text evidence="11">The sequence shown here is derived from an EMBL/GenBank/DDBJ whole genome shotgun (WGS) entry which is preliminary data.</text>
</comment>
<dbReference type="SUPFAM" id="SSF81321">
    <property type="entry name" value="Family A G protein-coupled receptor-like"/>
    <property type="match status" value="1"/>
</dbReference>
<feature type="transmembrane region" description="Helical" evidence="9">
    <location>
        <begin position="183"/>
        <end position="210"/>
    </location>
</feature>
<keyword evidence="4 8" id="KW-0297">G-protein coupled receptor</keyword>
<evidence type="ECO:0000256" key="4">
    <source>
        <dbReference type="ARBA" id="ARBA00023040"/>
    </source>
</evidence>
<evidence type="ECO:0000256" key="3">
    <source>
        <dbReference type="ARBA" id="ARBA00022989"/>
    </source>
</evidence>
<accession>A0AAD9UYU5</accession>
<evidence type="ECO:0000313" key="12">
    <source>
        <dbReference type="Proteomes" id="UP001249851"/>
    </source>
</evidence>
<sequence length="426" mass="48328">MNNSNATSSDVCVPGPAMFTWSLRLVYAAIFLLGVFGNAVVCFAILKRKAPQNSCNVFTFNLAFHDLFLVVLYVPTQMIVLEHCFTWILGNFMCHLVNIILPICQSASIGTLLAITADRYRAIVFPVKSRLTRKTVLRIIAAIWVGSMVSALPLVFNIKEVSPEPEVVHCVEDWSPHWLAEMYWVSMFVIQYLLPLSAISILAGITAYSLKKSAHSVAMESCAQSEMLRKTVLKRVKQTKRITKMLIALVLLYAICMLPQHVVYTFWTVYGDLGNKAYREHANIIANIFPIANSALNALAYGTLNKEFHGVFKALFHFICCNKQRARQEFARGGLQQRTLSTNDATSKMNPRRQFLLQENGREMVTMSPLLSEQKQKQRKTRGKQYSPVLQERKIRWNSNTAQKDKTDALIDTDESYVLQERMTVV</sequence>
<organism evidence="11 12">
    <name type="scientific">Acropora cervicornis</name>
    <name type="common">Staghorn coral</name>
    <dbReference type="NCBI Taxonomy" id="6130"/>
    <lineage>
        <taxon>Eukaryota</taxon>
        <taxon>Metazoa</taxon>
        <taxon>Cnidaria</taxon>
        <taxon>Anthozoa</taxon>
        <taxon>Hexacorallia</taxon>
        <taxon>Scleractinia</taxon>
        <taxon>Astrocoeniina</taxon>
        <taxon>Acroporidae</taxon>
        <taxon>Acropora</taxon>
    </lineage>
</organism>
<evidence type="ECO:0000256" key="2">
    <source>
        <dbReference type="ARBA" id="ARBA00022692"/>
    </source>
</evidence>
<keyword evidence="3 9" id="KW-1133">Transmembrane helix</keyword>
<dbReference type="AlphaFoldDB" id="A0AAD9UYU5"/>
<evidence type="ECO:0000259" key="10">
    <source>
        <dbReference type="PROSITE" id="PS50262"/>
    </source>
</evidence>
<dbReference type="Proteomes" id="UP001249851">
    <property type="component" value="Unassembled WGS sequence"/>
</dbReference>
<keyword evidence="5 9" id="KW-0472">Membrane</keyword>
<dbReference type="CDD" id="cd00637">
    <property type="entry name" value="7tm_classA_rhodopsin-like"/>
    <property type="match status" value="1"/>
</dbReference>
<dbReference type="PRINTS" id="PR00237">
    <property type="entry name" value="GPCRRHODOPSN"/>
</dbReference>
<evidence type="ECO:0000256" key="9">
    <source>
        <dbReference type="SAM" id="Phobius"/>
    </source>
</evidence>
<dbReference type="EMBL" id="JARQWQ010000068">
    <property type="protein sequence ID" value="KAK2554615.1"/>
    <property type="molecule type" value="Genomic_DNA"/>
</dbReference>
<dbReference type="InterPro" id="IPR017452">
    <property type="entry name" value="GPCR_Rhodpsn_7TM"/>
</dbReference>
<feature type="transmembrane region" description="Helical" evidence="9">
    <location>
        <begin position="245"/>
        <end position="264"/>
    </location>
</feature>
<keyword evidence="2 8" id="KW-0812">Transmembrane</keyword>
<dbReference type="InterPro" id="IPR000276">
    <property type="entry name" value="GPCR_Rhodpsn"/>
</dbReference>
<reference evidence="11" key="1">
    <citation type="journal article" date="2023" name="G3 (Bethesda)">
        <title>Whole genome assembly and annotation of the endangered Caribbean coral Acropora cervicornis.</title>
        <authorList>
            <person name="Selwyn J.D."/>
            <person name="Vollmer S.V."/>
        </authorList>
    </citation>
    <scope>NUCLEOTIDE SEQUENCE</scope>
    <source>
        <strain evidence="11">K2</strain>
    </source>
</reference>
<proteinExistence type="inferred from homology"/>
<dbReference type="PANTHER" id="PTHR45695">
    <property type="entry name" value="LEUCOKININ RECEPTOR-RELATED"/>
    <property type="match status" value="1"/>
</dbReference>
<evidence type="ECO:0000256" key="5">
    <source>
        <dbReference type="ARBA" id="ARBA00023136"/>
    </source>
</evidence>
<keyword evidence="7 8" id="KW-0807">Transducer</keyword>